<dbReference type="AlphaFoldDB" id="A0A1I6V5C3"/>
<name>A0A1I6V5C3_9BACI</name>
<accession>A0A1I6V5C3</accession>
<dbReference type="EMBL" id="FPAI01000045">
    <property type="protein sequence ID" value="SFT08832.1"/>
    <property type="molecule type" value="Genomic_DNA"/>
</dbReference>
<proteinExistence type="predicted"/>
<dbReference type="OrthoDB" id="2168541at2"/>
<gene>
    <name evidence="3" type="ORF">HMI01_28500</name>
    <name evidence="4" type="ORF">SAMN05421668_1454</name>
</gene>
<dbReference type="STRING" id="306541.SAMN05421668_1454"/>
<evidence type="ECO:0000313" key="5">
    <source>
        <dbReference type="Proteomes" id="UP000199139"/>
    </source>
</evidence>
<dbReference type="RefSeq" id="WP_062323777.1">
    <property type="nucleotide sequence ID" value="NZ_BJWJ01000057.1"/>
</dbReference>
<dbReference type="Proteomes" id="UP000321773">
    <property type="component" value="Unassembled WGS sequence"/>
</dbReference>
<dbReference type="Proteomes" id="UP000199139">
    <property type="component" value="Unassembled WGS sequence"/>
</dbReference>
<evidence type="ECO:0000256" key="2">
    <source>
        <dbReference type="SAM" id="SignalP"/>
    </source>
</evidence>
<keyword evidence="2" id="KW-0732">Signal</keyword>
<feature type="region of interest" description="Disordered" evidence="1">
    <location>
        <begin position="21"/>
        <end position="55"/>
    </location>
</feature>
<dbReference type="EMBL" id="BJWJ01000057">
    <property type="protein sequence ID" value="GEM05862.1"/>
    <property type="molecule type" value="Genomic_DNA"/>
</dbReference>
<reference evidence="3 6" key="2">
    <citation type="submission" date="2019-07" db="EMBL/GenBank/DDBJ databases">
        <title>Whole genome shotgun sequence of Halolactibacillus miurensis NBRC 100873.</title>
        <authorList>
            <person name="Hosoyama A."/>
            <person name="Uohara A."/>
            <person name="Ohji S."/>
            <person name="Ichikawa N."/>
        </authorList>
    </citation>
    <scope>NUCLEOTIDE SEQUENCE [LARGE SCALE GENOMIC DNA]</scope>
    <source>
        <strain evidence="3 6">NBRC 100873</strain>
    </source>
</reference>
<feature type="signal peptide" evidence="2">
    <location>
        <begin position="1"/>
        <end position="21"/>
    </location>
</feature>
<evidence type="ECO:0000256" key="1">
    <source>
        <dbReference type="SAM" id="MobiDB-lite"/>
    </source>
</evidence>
<dbReference type="PROSITE" id="PS51257">
    <property type="entry name" value="PROKAR_LIPOPROTEIN"/>
    <property type="match status" value="1"/>
</dbReference>
<reference evidence="4 5" key="1">
    <citation type="submission" date="2016-10" db="EMBL/GenBank/DDBJ databases">
        <authorList>
            <person name="de Groot N.N."/>
        </authorList>
    </citation>
    <scope>NUCLEOTIDE SEQUENCE [LARGE SCALE GENOMIC DNA]</scope>
    <source>
        <strain evidence="4 5">DSM 17074</strain>
    </source>
</reference>
<sequence length="130" mass="15138">MKKIIIVLFSLLVLVSCSTDTEDEAMPNNNQEENNVTQENDENHSTTDDSNTVDNEHLKAYEEFDILSKELDLNLYEGIVETDNRGNRVILFQTEEGTKEYKSIYIKDDHHLKIVHFNDEDNLLYNDVIQ</sequence>
<evidence type="ECO:0008006" key="7">
    <source>
        <dbReference type="Google" id="ProtNLM"/>
    </source>
</evidence>
<feature type="chain" id="PRO_5038924035" description="Lipoprotein" evidence="2">
    <location>
        <begin position="22"/>
        <end position="130"/>
    </location>
</feature>
<keyword evidence="6" id="KW-1185">Reference proteome</keyword>
<protein>
    <recommendedName>
        <fullName evidence="7">Lipoprotein</fullName>
    </recommendedName>
</protein>
<evidence type="ECO:0000313" key="6">
    <source>
        <dbReference type="Proteomes" id="UP000321773"/>
    </source>
</evidence>
<organism evidence="4 5">
    <name type="scientific">Halolactibacillus miurensis</name>
    <dbReference type="NCBI Taxonomy" id="306541"/>
    <lineage>
        <taxon>Bacteria</taxon>
        <taxon>Bacillati</taxon>
        <taxon>Bacillota</taxon>
        <taxon>Bacilli</taxon>
        <taxon>Bacillales</taxon>
        <taxon>Bacillaceae</taxon>
        <taxon>Halolactibacillus</taxon>
    </lineage>
</organism>
<evidence type="ECO:0000313" key="4">
    <source>
        <dbReference type="EMBL" id="SFT08832.1"/>
    </source>
</evidence>
<evidence type="ECO:0000313" key="3">
    <source>
        <dbReference type="EMBL" id="GEM05862.1"/>
    </source>
</evidence>
<feature type="compositionally biased region" description="Low complexity" evidence="1">
    <location>
        <begin position="28"/>
        <end position="38"/>
    </location>
</feature>